<evidence type="ECO:0000313" key="7">
    <source>
        <dbReference type="Proteomes" id="UP001177140"/>
    </source>
</evidence>
<comment type="caution">
    <text evidence="6">The sequence shown here is derived from an EMBL/GenBank/DDBJ whole genome shotgun (WGS) entry which is preliminary data.</text>
</comment>
<keyword evidence="7" id="KW-1185">Reference proteome</keyword>
<dbReference type="PANTHER" id="PTHR11581:SF0">
    <property type="entry name" value="SMALL RIBOSOMAL SUBUNIT PROTEIN ES4"/>
    <property type="match status" value="1"/>
</dbReference>
<dbReference type="InterPro" id="IPR000876">
    <property type="entry name" value="Ribosomal_eS4"/>
</dbReference>
<proteinExistence type="predicted"/>
<keyword evidence="2" id="KW-0694">RNA-binding</keyword>
<keyword evidence="1" id="KW-0699">rRNA-binding</keyword>
<name>A0AA41SK58_PAPNU</name>
<dbReference type="GO" id="GO:0019843">
    <property type="term" value="F:rRNA binding"/>
    <property type="evidence" value="ECO:0007669"/>
    <property type="project" value="UniProtKB-KW"/>
</dbReference>
<accession>A0AA41SK58</accession>
<gene>
    <name evidence="6" type="ORF">MKW94_022640</name>
</gene>
<dbReference type="Proteomes" id="UP001177140">
    <property type="component" value="Unassembled WGS sequence"/>
</dbReference>
<protein>
    <recommendedName>
        <fullName evidence="5">Small ribosomal subunit protein eS4 central region domain-containing protein</fullName>
    </recommendedName>
</protein>
<evidence type="ECO:0000256" key="3">
    <source>
        <dbReference type="ARBA" id="ARBA00022980"/>
    </source>
</evidence>
<dbReference type="Gene3D" id="3.10.290.10">
    <property type="entry name" value="RNA-binding S4 domain"/>
    <property type="match status" value="1"/>
</dbReference>
<dbReference type="AlphaFoldDB" id="A0AA41SK58"/>
<sequence length="85" mass="9979">MQRHILVDGKVRTDKTYLDLWGMYVVSIPKTNENVRLLYDTKGRFCLHSIKDEEAKVSLLILICLRLQMRLRSPGYVDTWAQLLV</sequence>
<dbReference type="PANTHER" id="PTHR11581">
    <property type="entry name" value="30S/40S RIBOSOMAL PROTEIN S4"/>
    <property type="match status" value="1"/>
</dbReference>
<feature type="domain" description="Small ribosomal subunit protein eS4 central region" evidence="5">
    <location>
        <begin position="31"/>
        <end position="59"/>
    </location>
</feature>
<dbReference type="InterPro" id="IPR013845">
    <property type="entry name" value="Ribosomal_eS4_central_region"/>
</dbReference>
<dbReference type="GO" id="GO:0006412">
    <property type="term" value="P:translation"/>
    <property type="evidence" value="ECO:0007669"/>
    <property type="project" value="InterPro"/>
</dbReference>
<reference evidence="6" key="1">
    <citation type="submission" date="2022-03" db="EMBL/GenBank/DDBJ databases">
        <title>A functionally conserved STORR gene fusion in Papaver species that diverged 16.8 million years ago.</title>
        <authorList>
            <person name="Catania T."/>
        </authorList>
    </citation>
    <scope>NUCLEOTIDE SEQUENCE</scope>
    <source>
        <strain evidence="6">S-191538</strain>
    </source>
</reference>
<keyword evidence="3" id="KW-0689">Ribosomal protein</keyword>
<evidence type="ECO:0000256" key="1">
    <source>
        <dbReference type="ARBA" id="ARBA00022730"/>
    </source>
</evidence>
<keyword evidence="4" id="KW-0687">Ribonucleoprotein</keyword>
<evidence type="ECO:0000256" key="4">
    <source>
        <dbReference type="ARBA" id="ARBA00023274"/>
    </source>
</evidence>
<dbReference type="Pfam" id="PF00900">
    <property type="entry name" value="Ribosomal_S4e"/>
    <property type="match status" value="1"/>
</dbReference>
<dbReference type="GO" id="GO:0003735">
    <property type="term" value="F:structural constituent of ribosome"/>
    <property type="evidence" value="ECO:0007669"/>
    <property type="project" value="InterPro"/>
</dbReference>
<organism evidence="6 7">
    <name type="scientific">Papaver nudicaule</name>
    <name type="common">Iceland poppy</name>
    <dbReference type="NCBI Taxonomy" id="74823"/>
    <lineage>
        <taxon>Eukaryota</taxon>
        <taxon>Viridiplantae</taxon>
        <taxon>Streptophyta</taxon>
        <taxon>Embryophyta</taxon>
        <taxon>Tracheophyta</taxon>
        <taxon>Spermatophyta</taxon>
        <taxon>Magnoliopsida</taxon>
        <taxon>Ranunculales</taxon>
        <taxon>Papaveraceae</taxon>
        <taxon>Papaveroideae</taxon>
        <taxon>Papaver</taxon>
    </lineage>
</organism>
<evidence type="ECO:0000259" key="5">
    <source>
        <dbReference type="Pfam" id="PF00900"/>
    </source>
</evidence>
<dbReference type="GO" id="GO:0022627">
    <property type="term" value="C:cytosolic small ribosomal subunit"/>
    <property type="evidence" value="ECO:0007669"/>
    <property type="project" value="TreeGrafter"/>
</dbReference>
<evidence type="ECO:0000313" key="6">
    <source>
        <dbReference type="EMBL" id="MCL7035518.1"/>
    </source>
</evidence>
<dbReference type="InterPro" id="IPR036986">
    <property type="entry name" value="S4_RNA-bd_sf"/>
</dbReference>
<evidence type="ECO:0000256" key="2">
    <source>
        <dbReference type="ARBA" id="ARBA00022884"/>
    </source>
</evidence>
<dbReference type="EMBL" id="JAJJMA010157714">
    <property type="protein sequence ID" value="MCL7035518.1"/>
    <property type="molecule type" value="Genomic_DNA"/>
</dbReference>